<dbReference type="Proteomes" id="UP000053989">
    <property type="component" value="Unassembled WGS sequence"/>
</dbReference>
<dbReference type="EMBL" id="KN822067">
    <property type="protein sequence ID" value="KIM60036.1"/>
    <property type="molecule type" value="Genomic_DNA"/>
</dbReference>
<protein>
    <submittedName>
        <fullName evidence="1">Uncharacterized protein</fullName>
    </submittedName>
</protein>
<keyword evidence="2" id="KW-1185">Reference proteome</keyword>
<dbReference type="AlphaFoldDB" id="A0A0C3DVS9"/>
<dbReference type="OrthoDB" id="3062563at2759"/>
<gene>
    <name evidence="1" type="ORF">SCLCIDRAFT_26950</name>
</gene>
<dbReference type="HOGENOM" id="CLU_1778576_0_0_1"/>
<sequence>MSWSPCTKEQMECAQEVEVDAWEAPLEKSKLAKEEGGPDKLENKSTSWWVEKELLATVKEFHKLKGIGKTVPSVDELVEPWMEEHNGRMEPEKFAGEDTEIVAHAKHLIATEKGEIINVDDSEDEDGESDLCGVCWPDLSFCGADV</sequence>
<dbReference type="InParanoid" id="A0A0C3DVS9"/>
<reference evidence="2" key="2">
    <citation type="submission" date="2015-01" db="EMBL/GenBank/DDBJ databases">
        <title>Evolutionary Origins and Diversification of the Mycorrhizal Mutualists.</title>
        <authorList>
            <consortium name="DOE Joint Genome Institute"/>
            <consortium name="Mycorrhizal Genomics Consortium"/>
            <person name="Kohler A."/>
            <person name="Kuo A."/>
            <person name="Nagy L.G."/>
            <person name="Floudas D."/>
            <person name="Copeland A."/>
            <person name="Barry K.W."/>
            <person name="Cichocki N."/>
            <person name="Veneault-Fourrey C."/>
            <person name="LaButti K."/>
            <person name="Lindquist E.A."/>
            <person name="Lipzen A."/>
            <person name="Lundell T."/>
            <person name="Morin E."/>
            <person name="Murat C."/>
            <person name="Riley R."/>
            <person name="Ohm R."/>
            <person name="Sun H."/>
            <person name="Tunlid A."/>
            <person name="Henrissat B."/>
            <person name="Grigoriev I.V."/>
            <person name="Hibbett D.S."/>
            <person name="Martin F."/>
        </authorList>
    </citation>
    <scope>NUCLEOTIDE SEQUENCE [LARGE SCALE GENOMIC DNA]</scope>
    <source>
        <strain evidence="2">Foug A</strain>
    </source>
</reference>
<evidence type="ECO:0000313" key="2">
    <source>
        <dbReference type="Proteomes" id="UP000053989"/>
    </source>
</evidence>
<proteinExistence type="predicted"/>
<reference evidence="1 2" key="1">
    <citation type="submission" date="2014-04" db="EMBL/GenBank/DDBJ databases">
        <authorList>
            <consortium name="DOE Joint Genome Institute"/>
            <person name="Kuo A."/>
            <person name="Kohler A."/>
            <person name="Nagy L.G."/>
            <person name="Floudas D."/>
            <person name="Copeland A."/>
            <person name="Barry K.W."/>
            <person name="Cichocki N."/>
            <person name="Veneault-Fourrey C."/>
            <person name="LaButti K."/>
            <person name="Lindquist E.A."/>
            <person name="Lipzen A."/>
            <person name="Lundell T."/>
            <person name="Morin E."/>
            <person name="Murat C."/>
            <person name="Sun H."/>
            <person name="Tunlid A."/>
            <person name="Henrissat B."/>
            <person name="Grigoriev I.V."/>
            <person name="Hibbett D.S."/>
            <person name="Martin F."/>
            <person name="Nordberg H.P."/>
            <person name="Cantor M.N."/>
            <person name="Hua S.X."/>
        </authorList>
    </citation>
    <scope>NUCLEOTIDE SEQUENCE [LARGE SCALE GENOMIC DNA]</scope>
    <source>
        <strain evidence="1 2">Foug A</strain>
    </source>
</reference>
<organism evidence="1 2">
    <name type="scientific">Scleroderma citrinum Foug A</name>
    <dbReference type="NCBI Taxonomy" id="1036808"/>
    <lineage>
        <taxon>Eukaryota</taxon>
        <taxon>Fungi</taxon>
        <taxon>Dikarya</taxon>
        <taxon>Basidiomycota</taxon>
        <taxon>Agaricomycotina</taxon>
        <taxon>Agaricomycetes</taxon>
        <taxon>Agaricomycetidae</taxon>
        <taxon>Boletales</taxon>
        <taxon>Sclerodermatineae</taxon>
        <taxon>Sclerodermataceae</taxon>
        <taxon>Scleroderma</taxon>
    </lineage>
</organism>
<accession>A0A0C3DVS9</accession>
<name>A0A0C3DVS9_9AGAM</name>
<evidence type="ECO:0000313" key="1">
    <source>
        <dbReference type="EMBL" id="KIM60036.1"/>
    </source>
</evidence>